<sequence length="40" mass="4902">MYQYFLKSIPKKGFSCFLNLNLFISCDNNFRFYMFNSFLV</sequence>
<keyword evidence="1" id="KW-0449">Lipoprotein</keyword>
<accession>M6FPH2</accession>
<protein>
    <submittedName>
        <fullName evidence="1">Putative lipoprotein</fullName>
    </submittedName>
</protein>
<name>M6FPH2_9LEPT</name>
<comment type="caution">
    <text evidence="1">The sequence shown here is derived from an EMBL/GenBank/DDBJ whole genome shotgun (WGS) entry which is preliminary data.</text>
</comment>
<evidence type="ECO:0000313" key="2">
    <source>
        <dbReference type="Proteomes" id="UP000012101"/>
    </source>
</evidence>
<dbReference type="Proteomes" id="UP000012101">
    <property type="component" value="Unassembled WGS sequence"/>
</dbReference>
<dbReference type="AlphaFoldDB" id="M6FPH2"/>
<gene>
    <name evidence="1" type="ORF">LEP1GSC038_4354</name>
</gene>
<dbReference type="EMBL" id="AFJM02000005">
    <property type="protein sequence ID" value="EMM74703.1"/>
    <property type="molecule type" value="Genomic_DNA"/>
</dbReference>
<evidence type="ECO:0000313" key="1">
    <source>
        <dbReference type="EMBL" id="EMM74703.1"/>
    </source>
</evidence>
<proteinExistence type="predicted"/>
<dbReference type="PROSITE" id="PS51257">
    <property type="entry name" value="PROKAR_LIPOPROTEIN"/>
    <property type="match status" value="1"/>
</dbReference>
<reference evidence="1 2" key="1">
    <citation type="submission" date="2013-01" db="EMBL/GenBank/DDBJ databases">
        <authorList>
            <person name="Harkins D.M."/>
            <person name="Durkin A.S."/>
            <person name="Brinkac L.M."/>
            <person name="Haft D.H."/>
            <person name="Selengut J.D."/>
            <person name="Sanka R."/>
            <person name="DePew J."/>
            <person name="Purushe J."/>
            <person name="Hospenthal D.R."/>
            <person name="Murray C.K."/>
            <person name="Pimentel G."/>
            <person name="Wasfy M."/>
            <person name="Vinetz J.M."/>
            <person name="Sutton G.G."/>
            <person name="Nierman W.C."/>
            <person name="Fouts D.E."/>
        </authorList>
    </citation>
    <scope>NUCLEOTIDE SEQUENCE [LARGE SCALE GENOMIC DNA]</scope>
    <source>
        <strain evidence="1 2">2006001855</strain>
    </source>
</reference>
<organism evidence="1 2">
    <name type="scientific">Leptospira weilii str. 2006001855</name>
    <dbReference type="NCBI Taxonomy" id="996804"/>
    <lineage>
        <taxon>Bacteria</taxon>
        <taxon>Pseudomonadati</taxon>
        <taxon>Spirochaetota</taxon>
        <taxon>Spirochaetia</taxon>
        <taxon>Leptospirales</taxon>
        <taxon>Leptospiraceae</taxon>
        <taxon>Leptospira</taxon>
    </lineage>
</organism>